<dbReference type="Proteomes" id="UP000011185">
    <property type="component" value="Unassembled WGS sequence"/>
</dbReference>
<dbReference type="AlphaFoldDB" id="L7JSQ4"/>
<proteinExistence type="predicted"/>
<sequence>MKNILQQMMEESYNDRRRAKSRFIRSVVILLVALITPFLFSMMLMLFRILVFDSNTFKIEDVSYNAAQDPQNIHVTAGFANRSPLHVKVSDISIDFYVSTESRKYLLLFSVKKDETILQKGKQIAVKDHLLKIVDIRNENTLCLLRAKKIKIALRYKLSLRIFGVYLGRHMTSAYIIDLENNGSKVKKAVEIWRISAANDAIEVDLRFIGYVMSNFFRIYIPRLTLEVKCGDYLLDVIVDPMSVDNGVVQENLRVMLKFHPKHQLCINDIIKKVIKTRADNRDYLQLAICSLKNDCGIFNRFFDKLDVPILTLLSNSAGKSGGREDYQDDSPDINVNYDLKDNAIFLKKVGRGSTIFQYLFGVLYTLTLNCTIEKEMVAKIVIQQHIKDHMLKAKVELINLQRIIAAILNNDTIYMRVNLPNPTPQNVFRNFFISYAVKDGFVFSFSEITEK</sequence>
<keyword evidence="1" id="KW-0812">Transmembrane</keyword>
<keyword evidence="1" id="KW-1133">Transmembrane helix</keyword>
<evidence type="ECO:0000313" key="3">
    <source>
        <dbReference type="Proteomes" id="UP000011185"/>
    </source>
</evidence>
<dbReference type="VEuPathDB" id="MicrosporidiaDB:THOM_2638"/>
<evidence type="ECO:0000313" key="2">
    <source>
        <dbReference type="EMBL" id="ELQ74459.1"/>
    </source>
</evidence>
<organism evidence="2 3">
    <name type="scientific">Trachipleistophora hominis</name>
    <name type="common">Microsporidian parasite</name>
    <dbReference type="NCBI Taxonomy" id="72359"/>
    <lineage>
        <taxon>Eukaryota</taxon>
        <taxon>Fungi</taxon>
        <taxon>Fungi incertae sedis</taxon>
        <taxon>Microsporidia</taxon>
        <taxon>Pleistophoridae</taxon>
        <taxon>Trachipleistophora</taxon>
    </lineage>
</organism>
<evidence type="ECO:0000256" key="1">
    <source>
        <dbReference type="SAM" id="Phobius"/>
    </source>
</evidence>
<dbReference type="EMBL" id="JH994040">
    <property type="protein sequence ID" value="ELQ74459.1"/>
    <property type="molecule type" value="Genomic_DNA"/>
</dbReference>
<keyword evidence="3" id="KW-1185">Reference proteome</keyword>
<feature type="transmembrane region" description="Helical" evidence="1">
    <location>
        <begin position="27"/>
        <end position="51"/>
    </location>
</feature>
<protein>
    <submittedName>
        <fullName evidence="2">Uncharacterized protein</fullName>
    </submittedName>
</protein>
<dbReference type="OrthoDB" id="10515946at2759"/>
<dbReference type="InParanoid" id="L7JSQ4"/>
<gene>
    <name evidence="2" type="ORF">THOM_2638</name>
</gene>
<accession>L7JSQ4</accession>
<dbReference type="HOGENOM" id="CLU_605778_0_0_1"/>
<name>L7JSQ4_TRAHO</name>
<keyword evidence="1" id="KW-0472">Membrane</keyword>
<reference evidence="2 3" key="1">
    <citation type="journal article" date="2012" name="PLoS Pathog.">
        <title>The genome of the obligate intracellular parasite Trachipleistophora hominis: new insights into microsporidian genome dynamics and reductive evolution.</title>
        <authorList>
            <person name="Heinz E."/>
            <person name="Williams T.A."/>
            <person name="Nakjang S."/>
            <person name="Noel C.J."/>
            <person name="Swan D.C."/>
            <person name="Goldberg A.V."/>
            <person name="Harris S.R."/>
            <person name="Weinmaier T."/>
            <person name="Markert S."/>
            <person name="Becher D."/>
            <person name="Bernhardt J."/>
            <person name="Dagan T."/>
            <person name="Hacker C."/>
            <person name="Lucocq J.M."/>
            <person name="Schweder T."/>
            <person name="Rattei T."/>
            <person name="Hall N."/>
            <person name="Hirt R.P."/>
            <person name="Embley T.M."/>
        </authorList>
    </citation>
    <scope>NUCLEOTIDE SEQUENCE [LARGE SCALE GENOMIC DNA]</scope>
</reference>
<dbReference type="STRING" id="72359.L7JSQ4"/>